<evidence type="ECO:0000256" key="3">
    <source>
        <dbReference type="ARBA" id="ARBA00023157"/>
    </source>
</evidence>
<keyword evidence="2" id="KW-0677">Repeat</keyword>
<reference evidence="8 9" key="1">
    <citation type="journal article" date="2023" name="Genes (Basel)">
        <title>Chromosome-Level Genome Assembly and Circadian Gene Repertoire of the Patagonia Blennie Eleginops maclovinus-The Closest Ancestral Proxy of Antarctic Cryonotothenioids.</title>
        <authorList>
            <person name="Cheng C.C."/>
            <person name="Rivera-Colon A.G."/>
            <person name="Minhas B.F."/>
            <person name="Wilson L."/>
            <person name="Rayamajhi N."/>
            <person name="Vargas-Chacoff L."/>
            <person name="Catchen J.M."/>
        </authorList>
    </citation>
    <scope>NUCLEOTIDE SEQUENCE [LARGE SCALE GENOMIC DNA]</scope>
    <source>
        <strain evidence="8">JMC-PN-2008</strain>
    </source>
</reference>
<dbReference type="PANTHER" id="PTHR23036">
    <property type="entry name" value="CYTOKINE RECEPTOR"/>
    <property type="match status" value="1"/>
</dbReference>
<comment type="caution">
    <text evidence="8">The sequence shown here is derived from an EMBL/GenBank/DDBJ whole genome shotgun (WGS) entry which is preliminary data.</text>
</comment>
<dbReference type="PROSITE" id="PS50853">
    <property type="entry name" value="FN3"/>
    <property type="match status" value="2"/>
</dbReference>
<sequence length="913" mass="102831">MEHGFSFDHFCIEQCLSFIISLIDLLGLYFIFSEHHSGCCLNSVGELPSPRITHLEAFKDRQSLLVNWLVNKSSLVGDIYEIQIGRTENYAVIYNKNLSIFSVDPVEYAWTWTSDLPLECVDHSVRIRCFYNQSVPSAWSNWKTNNRTQVKGETRIFPVDRVMRENSSAMFCCVPPRGVNIISMTFNQNEYPLISIGAGVKAITVHNLTIPKLRIKRLVLSCDNTAGGVSEVWNFISFPPQKPRNISCQTSDMIIVECSWDSGRKRDKHDHNKQTQTLHIDNSDQLPINCKASTCTFPTIPHLKEYYIRLVVKDQLGEETESYSFNISDRVLPVVEVEGVSLGVTYTTVSWIVHGNLTQLNLLCQVTADPGSATKLRYNSVSGLCKVKLEHLLPNTWYSTRVRCSVDGRLWGKWTKPRSFKTYPFVTLDVWRRITQLSDPNSRQVTLLWTPHVTDSAAEIQGYRVQWSQGGQNWSETKDSEQTQAEVAINLGQYDFTVQALLHTGSAIPAHIIIPQRDNDEILPVKRRLSSSTSGFNLSWDEHDTLTCGYTVEWCFLGNAVPCTVRWLTVKEGNKTLFLPASNFKAGCRYTFNIYACTENGYRLLEVQKGYSQELKSVQSPILVEPVQSTSSSVTLEWSYNEDDPAHTAFITGYLVTGQEAGTDALPAHVENLFNVSVADARRKSVTIEGLRQDHKYVFSLSALTKEGPGQSTNITIRTKTNYSAQVAKILTPILLLLGCIIALWPQRKILKSRLREIFAYPAGMTIKTPELDSFLHETGERMHALKVEEYRSCDIEILNSRPLLKETTALRDPAPPNTLPSLASQSSAPTTSLSSVLLETGYCPQSATVLRDRPDIQQMTSIKNEPFHHTMEEDSSEAQQLMFSEIKSSFEPSGSVHDSCSVIYGYISNNTL</sequence>
<organism evidence="8 9">
    <name type="scientific">Eleginops maclovinus</name>
    <name type="common">Patagonian blennie</name>
    <name type="synonym">Eleginus maclovinus</name>
    <dbReference type="NCBI Taxonomy" id="56733"/>
    <lineage>
        <taxon>Eukaryota</taxon>
        <taxon>Metazoa</taxon>
        <taxon>Chordata</taxon>
        <taxon>Craniata</taxon>
        <taxon>Vertebrata</taxon>
        <taxon>Euteleostomi</taxon>
        <taxon>Actinopterygii</taxon>
        <taxon>Neopterygii</taxon>
        <taxon>Teleostei</taxon>
        <taxon>Neoteleostei</taxon>
        <taxon>Acanthomorphata</taxon>
        <taxon>Eupercaria</taxon>
        <taxon>Perciformes</taxon>
        <taxon>Notothenioidei</taxon>
        <taxon>Eleginopidae</taxon>
        <taxon>Eleginops</taxon>
    </lineage>
</organism>
<feature type="domain" description="Fibronectin type-III" evidence="7">
    <location>
        <begin position="617"/>
        <end position="724"/>
    </location>
</feature>
<dbReference type="CDD" id="cd00063">
    <property type="entry name" value="FN3"/>
    <property type="match status" value="2"/>
</dbReference>
<dbReference type="GO" id="GO:0009897">
    <property type="term" value="C:external side of plasma membrane"/>
    <property type="evidence" value="ECO:0007669"/>
    <property type="project" value="TreeGrafter"/>
</dbReference>
<dbReference type="AlphaFoldDB" id="A0AAN7Y268"/>
<dbReference type="EMBL" id="JAUZQC010000005">
    <property type="protein sequence ID" value="KAK5870919.1"/>
    <property type="molecule type" value="Genomic_DNA"/>
</dbReference>
<dbReference type="Gene3D" id="2.60.40.10">
    <property type="entry name" value="Immunoglobulins"/>
    <property type="match status" value="7"/>
</dbReference>
<dbReference type="SUPFAM" id="SSF49265">
    <property type="entry name" value="Fibronectin type III"/>
    <property type="match status" value="3"/>
</dbReference>
<keyword evidence="3" id="KW-1015">Disulfide bond</keyword>
<evidence type="ECO:0000256" key="1">
    <source>
        <dbReference type="ARBA" id="ARBA00022729"/>
    </source>
</evidence>
<feature type="domain" description="Fibronectin type-III" evidence="7">
    <location>
        <begin position="333"/>
        <end position="425"/>
    </location>
</feature>
<evidence type="ECO:0000313" key="8">
    <source>
        <dbReference type="EMBL" id="KAK5870919.1"/>
    </source>
</evidence>
<accession>A0AAN7Y268</accession>
<dbReference type="InterPro" id="IPR013783">
    <property type="entry name" value="Ig-like_fold"/>
</dbReference>
<dbReference type="InterPro" id="IPR036116">
    <property type="entry name" value="FN3_sf"/>
</dbReference>
<dbReference type="GO" id="GO:0019955">
    <property type="term" value="F:cytokine binding"/>
    <property type="evidence" value="ECO:0007669"/>
    <property type="project" value="TreeGrafter"/>
</dbReference>
<name>A0AAN7Y268_ELEMC</name>
<keyword evidence="9" id="KW-1185">Reference proteome</keyword>
<gene>
    <name evidence="8" type="ORF">PBY51_003827</name>
</gene>
<keyword evidence="5" id="KW-0325">Glycoprotein</keyword>
<dbReference type="GO" id="GO:0043235">
    <property type="term" value="C:receptor complex"/>
    <property type="evidence" value="ECO:0007669"/>
    <property type="project" value="TreeGrafter"/>
</dbReference>
<dbReference type="InterPro" id="IPR003961">
    <property type="entry name" value="FN3_dom"/>
</dbReference>
<dbReference type="PANTHER" id="PTHR23036:SF196">
    <property type="entry name" value="INTERLEUKIN 23 RECEPTOR-RELATED"/>
    <property type="match status" value="1"/>
</dbReference>
<protein>
    <recommendedName>
        <fullName evidence="7">Fibronectin type-III domain-containing protein</fullName>
    </recommendedName>
</protein>
<keyword evidence="4" id="KW-0675">Receptor</keyword>
<feature type="region of interest" description="Disordered" evidence="6">
    <location>
        <begin position="810"/>
        <end position="829"/>
    </location>
</feature>
<evidence type="ECO:0000256" key="5">
    <source>
        <dbReference type="ARBA" id="ARBA00023180"/>
    </source>
</evidence>
<dbReference type="Proteomes" id="UP001346869">
    <property type="component" value="Unassembled WGS sequence"/>
</dbReference>
<dbReference type="SMART" id="SM00060">
    <property type="entry name" value="FN3"/>
    <property type="match status" value="4"/>
</dbReference>
<dbReference type="InterPro" id="IPR050379">
    <property type="entry name" value="Type-I_Cytokine_Rcpt"/>
</dbReference>
<dbReference type="FunFam" id="2.60.40.10:FF:000607">
    <property type="entry name" value="Leukemia inhibitory factor receptor"/>
    <property type="match status" value="1"/>
</dbReference>
<evidence type="ECO:0000259" key="7">
    <source>
        <dbReference type="PROSITE" id="PS50853"/>
    </source>
</evidence>
<proteinExistence type="predicted"/>
<keyword evidence="1" id="KW-0732">Signal</keyword>
<feature type="compositionally biased region" description="Low complexity" evidence="6">
    <location>
        <begin position="820"/>
        <end position="829"/>
    </location>
</feature>
<reference evidence="8 9" key="2">
    <citation type="journal article" date="2023" name="Mol. Biol. Evol.">
        <title>Genomics of Secondarily Temperate Adaptation in the Only Non-Antarctic Icefish.</title>
        <authorList>
            <person name="Rivera-Colon A.G."/>
            <person name="Rayamajhi N."/>
            <person name="Minhas B.F."/>
            <person name="Madrigal G."/>
            <person name="Bilyk K.T."/>
            <person name="Yoon V."/>
            <person name="Hune M."/>
            <person name="Gregory S."/>
            <person name="Cheng C.H.C."/>
            <person name="Catchen J.M."/>
        </authorList>
    </citation>
    <scope>NUCLEOTIDE SEQUENCE [LARGE SCALE GENOMIC DNA]</scope>
    <source>
        <strain evidence="8">JMC-PN-2008</strain>
    </source>
</reference>
<dbReference type="GO" id="GO:0004896">
    <property type="term" value="F:cytokine receptor activity"/>
    <property type="evidence" value="ECO:0007669"/>
    <property type="project" value="TreeGrafter"/>
</dbReference>
<dbReference type="Pfam" id="PF00041">
    <property type="entry name" value="fn3"/>
    <property type="match status" value="1"/>
</dbReference>
<evidence type="ECO:0000256" key="6">
    <source>
        <dbReference type="SAM" id="MobiDB-lite"/>
    </source>
</evidence>
<evidence type="ECO:0000256" key="2">
    <source>
        <dbReference type="ARBA" id="ARBA00022737"/>
    </source>
</evidence>
<evidence type="ECO:0000256" key="4">
    <source>
        <dbReference type="ARBA" id="ARBA00023170"/>
    </source>
</evidence>
<dbReference type="InterPro" id="IPR040817">
    <property type="entry name" value="LIFR_D2"/>
</dbReference>
<evidence type="ECO:0000313" key="9">
    <source>
        <dbReference type="Proteomes" id="UP001346869"/>
    </source>
</evidence>
<dbReference type="Pfam" id="PF25552">
    <property type="entry name" value="LIFR_D4"/>
    <property type="match status" value="1"/>
</dbReference>
<dbReference type="Pfam" id="PF17971">
    <property type="entry name" value="LIFR_D2"/>
    <property type="match status" value="1"/>
</dbReference>